<accession>A0A7R9M0G4</accession>
<dbReference type="GO" id="GO:0006355">
    <property type="term" value="P:regulation of DNA-templated transcription"/>
    <property type="evidence" value="ECO:0007669"/>
    <property type="project" value="InterPro"/>
</dbReference>
<dbReference type="Proteomes" id="UP000759131">
    <property type="component" value="Unassembled WGS sequence"/>
</dbReference>
<feature type="non-terminal residue" evidence="2">
    <location>
        <position position="1"/>
    </location>
</feature>
<sequence>MSSKETTNETQLMATEDVFNGTDLDKDLLLSEERLDRASPDLWPEQ</sequence>
<proteinExistence type="predicted"/>
<evidence type="ECO:0000313" key="2">
    <source>
        <dbReference type="EMBL" id="CAD7650762.1"/>
    </source>
</evidence>
<dbReference type="AlphaFoldDB" id="A0A7R9M0G4"/>
<evidence type="ECO:0000313" key="3">
    <source>
        <dbReference type="Proteomes" id="UP000759131"/>
    </source>
</evidence>
<dbReference type="Pfam" id="PF10044">
    <property type="entry name" value="LIN52"/>
    <property type="match status" value="1"/>
</dbReference>
<dbReference type="OrthoDB" id="5834362at2759"/>
<organism evidence="2">
    <name type="scientific">Medioppia subpectinata</name>
    <dbReference type="NCBI Taxonomy" id="1979941"/>
    <lineage>
        <taxon>Eukaryota</taxon>
        <taxon>Metazoa</taxon>
        <taxon>Ecdysozoa</taxon>
        <taxon>Arthropoda</taxon>
        <taxon>Chelicerata</taxon>
        <taxon>Arachnida</taxon>
        <taxon>Acari</taxon>
        <taxon>Acariformes</taxon>
        <taxon>Sarcoptiformes</taxon>
        <taxon>Oribatida</taxon>
        <taxon>Brachypylina</taxon>
        <taxon>Oppioidea</taxon>
        <taxon>Oppiidae</taxon>
        <taxon>Medioppia</taxon>
    </lineage>
</organism>
<dbReference type="EMBL" id="OC908288">
    <property type="protein sequence ID" value="CAD7650762.1"/>
    <property type="molecule type" value="Genomic_DNA"/>
</dbReference>
<name>A0A7R9M0G4_9ACAR</name>
<dbReference type="EMBL" id="CAJPIZ010053713">
    <property type="protein sequence ID" value="CAG2123070.1"/>
    <property type="molecule type" value="Genomic_DNA"/>
</dbReference>
<evidence type="ECO:0000256" key="1">
    <source>
        <dbReference type="SAM" id="MobiDB-lite"/>
    </source>
</evidence>
<feature type="compositionally biased region" description="Polar residues" evidence="1">
    <location>
        <begin position="1"/>
        <end position="13"/>
    </location>
</feature>
<reference evidence="2" key="1">
    <citation type="submission" date="2020-11" db="EMBL/GenBank/DDBJ databases">
        <authorList>
            <person name="Tran Van P."/>
        </authorList>
    </citation>
    <scope>NUCLEOTIDE SEQUENCE</scope>
</reference>
<keyword evidence="3" id="KW-1185">Reference proteome</keyword>
<dbReference type="InterPro" id="IPR018737">
    <property type="entry name" value="DREAM_LIN52"/>
</dbReference>
<dbReference type="GO" id="GO:0070176">
    <property type="term" value="C:DRM complex"/>
    <property type="evidence" value="ECO:0007669"/>
    <property type="project" value="InterPro"/>
</dbReference>
<feature type="region of interest" description="Disordered" evidence="1">
    <location>
        <begin position="1"/>
        <end position="23"/>
    </location>
</feature>
<protein>
    <submittedName>
        <fullName evidence="2">Uncharacterized protein</fullName>
    </submittedName>
</protein>
<gene>
    <name evidence="2" type="ORF">OSB1V03_LOCUS23015</name>
</gene>